<dbReference type="GO" id="GO:0042594">
    <property type="term" value="P:response to starvation"/>
    <property type="evidence" value="ECO:0007669"/>
    <property type="project" value="TreeGrafter"/>
</dbReference>
<dbReference type="Pfam" id="PF21034">
    <property type="entry name" value="BCAS3_WD40"/>
    <property type="match status" value="1"/>
</dbReference>
<evidence type="ECO:0000313" key="3">
    <source>
        <dbReference type="EMBL" id="KAK7019614.1"/>
    </source>
</evidence>
<feature type="compositionally biased region" description="Low complexity" evidence="1">
    <location>
        <begin position="434"/>
        <end position="466"/>
    </location>
</feature>
<feature type="domain" description="BCAS3 WD40" evidence="2">
    <location>
        <begin position="590"/>
        <end position="705"/>
    </location>
</feature>
<gene>
    <name evidence="3" type="ORF">R3P38DRAFT_2537174</name>
</gene>
<feature type="compositionally biased region" description="Pro residues" evidence="1">
    <location>
        <begin position="140"/>
        <end position="149"/>
    </location>
</feature>
<feature type="region of interest" description="Disordered" evidence="1">
    <location>
        <begin position="1136"/>
        <end position="1170"/>
    </location>
</feature>
<evidence type="ECO:0000313" key="4">
    <source>
        <dbReference type="Proteomes" id="UP001362999"/>
    </source>
</evidence>
<keyword evidence="4" id="KW-1185">Reference proteome</keyword>
<reference evidence="3 4" key="1">
    <citation type="journal article" date="2024" name="J Genomics">
        <title>Draft genome sequencing and assembly of Favolaschia claudopus CIRM-BRFM 2984 isolated from oak limbs.</title>
        <authorList>
            <person name="Navarro D."/>
            <person name="Drula E."/>
            <person name="Chaduli D."/>
            <person name="Cazenave R."/>
            <person name="Ahrendt S."/>
            <person name="Wang J."/>
            <person name="Lipzen A."/>
            <person name="Daum C."/>
            <person name="Barry K."/>
            <person name="Grigoriev I.V."/>
            <person name="Favel A."/>
            <person name="Rosso M.N."/>
            <person name="Martin F."/>
        </authorList>
    </citation>
    <scope>NUCLEOTIDE SEQUENCE [LARGE SCALE GENOMIC DNA]</scope>
    <source>
        <strain evidence="3 4">CIRM-BRFM 2984</strain>
    </source>
</reference>
<sequence>MEETAEAVERERERASPSKYPTPLPDEDEDEDPRGVVEAGMRVGVDARGERGQAVVEAEADAGQPRQRHQQRLRDASPASPPRHHREASPPPPSAPAPTRHPPQADAHPPRASSPRQDTHEREERQERRVSSGHRRVPEAPRPPPPPAPTRALSALSALRAVAASTSTQAYAYAYGSSPSRGSISQDTGRRHGGGERGEQRGGEGGVGYGDDIAEKGERVVQARWAEVLVRGEGSSSTSQPRSRRTTTTRRLLTLTYSTGVQVWDATHLGGVSEVVNLNLPLSPSDVGEREGEMYGPVLSAAILPPLRGGMLGGGGNGDGEIELGVLTPHALYVYALHAGRVSARVGFPLALAATGGKRERGSGRRGQEYGYGASREDAVVVSGVPCAFEVGEEVIVVTTHSPPALIVLARPSLRVLHVFTAAELAAVYPPPSSSTSPTHSNSTGTSSPYGSPPHTSSSTSPYNASPNPPPTPIPISALHNRLLAFLSPPPLASPSLGHASPPLAGGSGSSIIGDGVASWGRSIGRFFSRSAPAAASVFAGTLPSLASAAGVSGGGGGIGNGGGGGGPNGGGGSWVRVVDLAGGDVPRDVHVFEAGRAPLGGLSFSADGTKLIAVRRDGLGASMYALRPTPSPMRSLHPQPDASAPTPMYALKRGRTGAVVEAVHAAQDGRYVALATRRRTVHVFAVNPYGGRADVRSHVGEKVWDAGAPLLDGIGAAAAGEERPTEVHALVRLRLPAVPQAKEGEPAPVLPAPLAIAFIPASASSAASNALRSPTTPASPSSNGGGDRARGAQDVLVFDPLDGVLSLRRVAVGVEAPHANVEVPLGPISVSLPAAAVSRLSMSASPPSYAQQQQRGAGGGGTGVDSVAGDLVGKESVVATWKLGRRSGWPEIRRAEQGEAGVVVSAEGRHIYSWLAQAELSTFSSVRRVLSRPIYLCHQFAFYTLGEDYHALLRRYQLAIGGVKIEVRREVEVSAFSFDPGASASGEAFVEGYGNSSSSPRAIRRRSRVVSSSFEEPLSSALAAGGHYRDARPPPVLPMLPNGSPASSSAFRMPARAVAGLGDNVAEGIGRLRREMRHQRQKQQARSPPARTGGDDIEASVPLEFDEEDEDFTVPLKAEDDDTFLRIHADRGEDDDAMSVTASRLGEESVPASVSTPATSTHPEDEQLQTDTTIDTNTATTATVVMDADGEGEWAAWATEDRQAVEEAERFDDISVVGFLDEEQAAMQVEEARRQGAKRGTRGKKRRN</sequence>
<dbReference type="GO" id="GO:0006914">
    <property type="term" value="P:autophagy"/>
    <property type="evidence" value="ECO:0007669"/>
    <property type="project" value="InterPro"/>
</dbReference>
<evidence type="ECO:0000259" key="2">
    <source>
        <dbReference type="Pfam" id="PF21034"/>
    </source>
</evidence>
<name>A0AAW0B323_9AGAR</name>
<proteinExistence type="predicted"/>
<dbReference type="InterPro" id="IPR045142">
    <property type="entry name" value="BCAS3-like"/>
</dbReference>
<feature type="compositionally biased region" description="Pro residues" evidence="1">
    <location>
        <begin position="89"/>
        <end position="101"/>
    </location>
</feature>
<feature type="region of interest" description="Disordered" evidence="1">
    <location>
        <begin position="1230"/>
        <end position="1249"/>
    </location>
</feature>
<dbReference type="Proteomes" id="UP001362999">
    <property type="component" value="Unassembled WGS sequence"/>
</dbReference>
<dbReference type="InterPro" id="IPR048382">
    <property type="entry name" value="BCAS3_WD40"/>
</dbReference>
<dbReference type="AlphaFoldDB" id="A0AAW0B323"/>
<accession>A0AAW0B323</accession>
<feature type="region of interest" description="Disordered" evidence="1">
    <location>
        <begin position="175"/>
        <end position="211"/>
    </location>
</feature>
<evidence type="ECO:0000256" key="1">
    <source>
        <dbReference type="SAM" id="MobiDB-lite"/>
    </source>
</evidence>
<protein>
    <submittedName>
        <fullName evidence="3">Glycosyltransferase family 1 protein</fullName>
    </submittedName>
</protein>
<feature type="compositionally biased region" description="Basic and acidic residues" evidence="1">
    <location>
        <begin position="188"/>
        <end position="202"/>
    </location>
</feature>
<dbReference type="PANTHER" id="PTHR13268:SF0">
    <property type="entry name" value="BCAS3 MICROTUBULE ASSOCIATED CELL MIGRATION FACTOR"/>
    <property type="match status" value="1"/>
</dbReference>
<feature type="region of interest" description="Disordered" evidence="1">
    <location>
        <begin position="770"/>
        <end position="791"/>
    </location>
</feature>
<feature type="compositionally biased region" description="Basic and acidic residues" evidence="1">
    <location>
        <begin position="7"/>
        <end position="16"/>
    </location>
</feature>
<dbReference type="SUPFAM" id="SSF82171">
    <property type="entry name" value="DPP6 N-terminal domain-like"/>
    <property type="match status" value="1"/>
</dbReference>
<feature type="compositionally biased region" description="Basic residues" evidence="1">
    <location>
        <begin position="1236"/>
        <end position="1249"/>
    </location>
</feature>
<dbReference type="GO" id="GO:0005737">
    <property type="term" value="C:cytoplasm"/>
    <property type="evidence" value="ECO:0007669"/>
    <property type="project" value="TreeGrafter"/>
</dbReference>
<feature type="region of interest" description="Disordered" evidence="1">
    <location>
        <begin position="430"/>
        <end position="474"/>
    </location>
</feature>
<organism evidence="3 4">
    <name type="scientific">Favolaschia claudopus</name>
    <dbReference type="NCBI Taxonomy" id="2862362"/>
    <lineage>
        <taxon>Eukaryota</taxon>
        <taxon>Fungi</taxon>
        <taxon>Dikarya</taxon>
        <taxon>Basidiomycota</taxon>
        <taxon>Agaricomycotina</taxon>
        <taxon>Agaricomycetes</taxon>
        <taxon>Agaricomycetidae</taxon>
        <taxon>Agaricales</taxon>
        <taxon>Marasmiineae</taxon>
        <taxon>Mycenaceae</taxon>
        <taxon>Favolaschia</taxon>
    </lineage>
</organism>
<dbReference type="PANTHER" id="PTHR13268">
    <property type="entry name" value="BREAST CARCINOMA AMPLIFIED SEQUENCE 3"/>
    <property type="match status" value="1"/>
</dbReference>
<feature type="region of interest" description="Disordered" evidence="1">
    <location>
        <begin position="1076"/>
        <end position="1105"/>
    </location>
</feature>
<feature type="compositionally biased region" description="Basic and acidic residues" evidence="1">
    <location>
        <begin position="117"/>
        <end position="130"/>
    </location>
</feature>
<dbReference type="EMBL" id="JAWWNJ010000043">
    <property type="protein sequence ID" value="KAK7019614.1"/>
    <property type="molecule type" value="Genomic_DNA"/>
</dbReference>
<feature type="compositionally biased region" description="Polar residues" evidence="1">
    <location>
        <begin position="1153"/>
        <end position="1162"/>
    </location>
</feature>
<comment type="caution">
    <text evidence="3">The sequence shown here is derived from an EMBL/GenBank/DDBJ whole genome shotgun (WGS) entry which is preliminary data.</text>
</comment>
<feature type="region of interest" description="Disordered" evidence="1">
    <location>
        <begin position="1"/>
        <end position="151"/>
    </location>
</feature>